<comment type="caution">
    <text evidence="1">The sequence shown here is derived from an EMBL/GenBank/DDBJ whole genome shotgun (WGS) entry which is preliminary data.</text>
</comment>
<evidence type="ECO:0000313" key="2">
    <source>
        <dbReference type="Proteomes" id="UP000768646"/>
    </source>
</evidence>
<dbReference type="Proteomes" id="UP000768646">
    <property type="component" value="Unassembled WGS sequence"/>
</dbReference>
<name>A0ACB7CEK2_9ASCO</name>
<sequence length="803" mass="95189">MVSRIRSRGRTKAFSGSSHYNRPSMIKNDYDQITEKPREERSYLEFYTNLDINRPLQIIYTQNGKKNRVFFFFLTYFEDNTSITSSISNINEHNTHNSFEETRTENISSENNNKHYKSETSSKEKHTNFDSDSPLYNLNGKNKESDSKRNRPKKTVDLCIQEFPRFSFRTIQPFEKETKYSGRSIIDHGYQETDIWNRPSNAYIRFIEESEETLANKVEYDMDEQDDFWLEQYNSKRLKSEGDTISHEFFEIVLTKIEKEWTELDRRIPKAIKESQSPDDSKCSICDDGECENINAIVFCDGCNLAVHQDCYGIPYIPEGQWLCRKCIVSPQNTLNCIFCPTTSGAFKQTSDNRWAHLLCAIWIPEVTVANPVYQEPIDNIHKIPPSRWKLICYICQQKMGASIQCVNKSCYKAFHVTCARRARLYMPMKKNNTELKAYCDKHVPNFWRDEHNVSKFLHDTRNYFLSNTTSQSITNNHNYTRNLSSKIYINLKKNRTYPLIPVYIQHKILNYIHRFPIRKKAVFITDICKYWSLKRESRRNASLIKRLQLKIENETAYTLSSDQLLQRIKFAKNLKNDLKKILELIDAVKKREEEKKKISYYLETVTDCLYFPITHVIKNILNSIERWDKNKLFSHIPINTFNNSMIDMPISLSIISRKIEDREYANLLQFKIDVMRVFDNAIKHNNQDTIYYKTATRFKRQCEKLFFDAENYTSFLKIENNRMVSNWSIFEPKGLSIKEYVQIWPGDNIRAMSPLSEITEEEFKILEQRVNMIQKQNNKQNTNSQIKKKSKHNLRNKHQKSK</sequence>
<organism evidence="1 2">
    <name type="scientific">Pneumocystis oryctolagi</name>
    <dbReference type="NCBI Taxonomy" id="42067"/>
    <lineage>
        <taxon>Eukaryota</taxon>
        <taxon>Fungi</taxon>
        <taxon>Dikarya</taxon>
        <taxon>Ascomycota</taxon>
        <taxon>Taphrinomycotina</taxon>
        <taxon>Pneumocystomycetes</taxon>
        <taxon>Pneumocystaceae</taxon>
        <taxon>Pneumocystis</taxon>
    </lineage>
</organism>
<reference evidence="1 2" key="1">
    <citation type="journal article" date="2021" name="Commun. Biol.">
        <title>Genomic insights into the host specific adaptation of the Pneumocystis genus.</title>
        <authorList>
            <person name="Cisse O.H."/>
            <person name="Ma L."/>
            <person name="Dekker J.P."/>
            <person name="Khil P.P."/>
            <person name="Youn J.-H."/>
            <person name="Brenchley J.M."/>
            <person name="Blair R."/>
            <person name="Pahar B."/>
            <person name="Chabe M."/>
            <person name="Van Rompay K.K.A."/>
            <person name="Keesler R."/>
            <person name="Sukura A."/>
            <person name="Hirsch V."/>
            <person name="Kutty G."/>
            <person name="Liu Y."/>
            <person name="Peng L."/>
            <person name="Chen J."/>
            <person name="Song J."/>
            <person name="Weissenbacher-Lang C."/>
            <person name="Xu J."/>
            <person name="Upham N.S."/>
            <person name="Stajich J.E."/>
            <person name="Cuomo C.A."/>
            <person name="Cushion M.T."/>
            <person name="Kovacs J.A."/>
        </authorList>
    </citation>
    <scope>NUCLEOTIDE SEQUENCE [LARGE SCALE GENOMIC DNA]</scope>
    <source>
        <strain evidence="1 2">RABM</strain>
    </source>
</reference>
<protein>
    <submittedName>
        <fullName evidence="1">Uncharacterized protein</fullName>
    </submittedName>
</protein>
<accession>A0ACB7CEK2</accession>
<evidence type="ECO:0000313" key="1">
    <source>
        <dbReference type="EMBL" id="KAG4305403.1"/>
    </source>
</evidence>
<gene>
    <name evidence="1" type="ORF">PORY_000959</name>
</gene>
<keyword evidence="2" id="KW-1185">Reference proteome</keyword>
<dbReference type="EMBL" id="JABTEG010000003">
    <property type="protein sequence ID" value="KAG4305403.1"/>
    <property type="molecule type" value="Genomic_DNA"/>
</dbReference>
<proteinExistence type="predicted"/>